<reference evidence="1" key="1">
    <citation type="submission" date="2021-10" db="EMBL/GenBank/DDBJ databases">
        <title>Melipona bicolor Genome sequencing and assembly.</title>
        <authorList>
            <person name="Araujo N.S."/>
            <person name="Arias M.C."/>
        </authorList>
    </citation>
    <scope>NUCLEOTIDE SEQUENCE</scope>
    <source>
        <strain evidence="1">USP_2M_L1-L4_2017</strain>
        <tissue evidence="1">Whole body</tissue>
    </source>
</reference>
<protein>
    <submittedName>
        <fullName evidence="1">Uncharacterized protein</fullName>
    </submittedName>
</protein>
<evidence type="ECO:0000313" key="2">
    <source>
        <dbReference type="Proteomes" id="UP001177670"/>
    </source>
</evidence>
<dbReference type="AlphaFoldDB" id="A0AA40FQN5"/>
<accession>A0AA40FQN5</accession>
<name>A0AA40FQN5_9HYME</name>
<proteinExistence type="predicted"/>
<evidence type="ECO:0000313" key="1">
    <source>
        <dbReference type="EMBL" id="KAK1123582.1"/>
    </source>
</evidence>
<organism evidence="1 2">
    <name type="scientific">Melipona bicolor</name>
    <dbReference type="NCBI Taxonomy" id="60889"/>
    <lineage>
        <taxon>Eukaryota</taxon>
        <taxon>Metazoa</taxon>
        <taxon>Ecdysozoa</taxon>
        <taxon>Arthropoda</taxon>
        <taxon>Hexapoda</taxon>
        <taxon>Insecta</taxon>
        <taxon>Pterygota</taxon>
        <taxon>Neoptera</taxon>
        <taxon>Endopterygota</taxon>
        <taxon>Hymenoptera</taxon>
        <taxon>Apocrita</taxon>
        <taxon>Aculeata</taxon>
        <taxon>Apoidea</taxon>
        <taxon>Anthophila</taxon>
        <taxon>Apidae</taxon>
        <taxon>Melipona</taxon>
    </lineage>
</organism>
<gene>
    <name evidence="1" type="ORF">K0M31_008283</name>
</gene>
<feature type="non-terminal residue" evidence="1">
    <location>
        <position position="1"/>
    </location>
</feature>
<dbReference type="EMBL" id="JAHYIQ010000020">
    <property type="protein sequence ID" value="KAK1123582.1"/>
    <property type="molecule type" value="Genomic_DNA"/>
</dbReference>
<keyword evidence="2" id="KW-1185">Reference proteome</keyword>
<comment type="caution">
    <text evidence="1">The sequence shown here is derived from an EMBL/GenBank/DDBJ whole genome shotgun (WGS) entry which is preliminary data.</text>
</comment>
<sequence>SRGRSHHWSSSKNVSLGNWLAAVFQVAQLLLELSRRTVSHLHGSIVGQIIRHPKDLAGSDSAAMKLQVGKTLQPFEETDNPVAE</sequence>
<dbReference type="Proteomes" id="UP001177670">
    <property type="component" value="Unassembled WGS sequence"/>
</dbReference>